<accession>A0A1I7V244</accession>
<sequence length="326" mass="38004">MEKPLPTWQCLPFQFKRNVVELLDYKSRVHLSLTSKSDQELVESCPINYHSIFIDLPTKNPNYPEYTIGLQETKMSDKTYRDFPELLAIFKLVKHPKSRIEKLDFRYCPEVDGSDDYIEAIQKLVDDLSSAMKRLDIKLIKIRHLTIYSSFDIRGLLHKILTCFDPETLFEIRIVPGITLDTVSEIRETEQWKNLKKFTLDGKHSIPILDLFPPKCLFFQAHGLTEMVLAPEDIRRIVESYLTRNALYGSFFVITITSNEYDVDGTIQDLRRDSYEVTSEDSYTDLKFKMEDTDNVFVARIFTAGAQGAVCTKKNLEKDMEWLLRI</sequence>
<reference evidence="4" key="1">
    <citation type="submission" date="2016-11" db="UniProtKB">
        <authorList>
            <consortium name="WormBaseParasite"/>
        </authorList>
    </citation>
    <scope>IDENTIFICATION</scope>
</reference>
<dbReference type="InterPro" id="IPR001810">
    <property type="entry name" value="F-box_dom"/>
</dbReference>
<dbReference type="PANTHER" id="PTHR31006">
    <property type="entry name" value="F-BOX DOMAIN-CONTAINING PROTEIN-RELATED-RELATED"/>
    <property type="match status" value="1"/>
</dbReference>
<feature type="domain" description="DUF38" evidence="2">
    <location>
        <begin position="138"/>
        <end position="213"/>
    </location>
</feature>
<dbReference type="InterPro" id="IPR042317">
    <property type="entry name" value="She-1-like"/>
</dbReference>
<name>A0A1I7V244_9PELO</name>
<evidence type="ECO:0000313" key="4">
    <source>
        <dbReference type="WBParaSite" id="Csp11.Scaffold630.g21633.t1"/>
    </source>
</evidence>
<evidence type="ECO:0000259" key="2">
    <source>
        <dbReference type="Pfam" id="PF01827"/>
    </source>
</evidence>
<evidence type="ECO:0000313" key="3">
    <source>
        <dbReference type="Proteomes" id="UP000095282"/>
    </source>
</evidence>
<dbReference type="Proteomes" id="UP000095282">
    <property type="component" value="Unplaced"/>
</dbReference>
<proteinExistence type="predicted"/>
<dbReference type="Pfam" id="PF00646">
    <property type="entry name" value="F-box"/>
    <property type="match status" value="1"/>
</dbReference>
<protein>
    <submittedName>
        <fullName evidence="4">FTH domain-containing protein</fullName>
    </submittedName>
</protein>
<organism evidence="3 4">
    <name type="scientific">Caenorhabditis tropicalis</name>
    <dbReference type="NCBI Taxonomy" id="1561998"/>
    <lineage>
        <taxon>Eukaryota</taxon>
        <taxon>Metazoa</taxon>
        <taxon>Ecdysozoa</taxon>
        <taxon>Nematoda</taxon>
        <taxon>Chromadorea</taxon>
        <taxon>Rhabditida</taxon>
        <taxon>Rhabditina</taxon>
        <taxon>Rhabditomorpha</taxon>
        <taxon>Rhabditoidea</taxon>
        <taxon>Rhabditidae</taxon>
        <taxon>Peloderinae</taxon>
        <taxon>Caenorhabditis</taxon>
    </lineage>
</organism>
<dbReference type="WBParaSite" id="Csp11.Scaffold630.g21633.t1">
    <property type="protein sequence ID" value="Csp11.Scaffold630.g21633.t1"/>
    <property type="gene ID" value="Csp11.Scaffold630.g21633"/>
</dbReference>
<keyword evidence="3" id="KW-1185">Reference proteome</keyword>
<dbReference type="PANTHER" id="PTHR31006:SF8">
    <property type="entry name" value="F-BOX DOMAIN-CONTAINING PROTEIN-RELATED"/>
    <property type="match status" value="1"/>
</dbReference>
<evidence type="ECO:0000259" key="1">
    <source>
        <dbReference type="Pfam" id="PF00646"/>
    </source>
</evidence>
<dbReference type="Pfam" id="PF01827">
    <property type="entry name" value="FTH"/>
    <property type="match status" value="1"/>
</dbReference>
<dbReference type="AlphaFoldDB" id="A0A1I7V244"/>
<dbReference type="InterPro" id="IPR002900">
    <property type="entry name" value="DUF38/FTH_CAE_spp"/>
</dbReference>
<feature type="domain" description="F-box" evidence="1">
    <location>
        <begin position="8"/>
        <end position="48"/>
    </location>
</feature>